<dbReference type="EMBL" id="JAPCHY010000002">
    <property type="protein sequence ID" value="MCW4471413.1"/>
    <property type="molecule type" value="Genomic_DNA"/>
</dbReference>
<comment type="caution">
    <text evidence="1">The sequence shown here is derived from an EMBL/GenBank/DDBJ whole genome shotgun (WGS) entry which is preliminary data.</text>
</comment>
<evidence type="ECO:0000313" key="2">
    <source>
        <dbReference type="Proteomes" id="UP001209922"/>
    </source>
</evidence>
<evidence type="ECO:0000313" key="1">
    <source>
        <dbReference type="EMBL" id="MCW4471413.1"/>
    </source>
</evidence>
<reference evidence="1 2" key="1">
    <citation type="submission" date="2022-10" db="EMBL/GenBank/DDBJ databases">
        <title>Xanthomonas sp. H13-6.</title>
        <authorList>
            <person name="Liu X."/>
            <person name="Deng Z."/>
            <person name="Jiang Y."/>
            <person name="Yu T."/>
            <person name="Ai J."/>
        </authorList>
    </citation>
    <scope>NUCLEOTIDE SEQUENCE [LARGE SCALE GENOMIC DNA]</scope>
    <source>
        <strain evidence="1 2">H13-6</strain>
    </source>
</reference>
<organism evidence="1 2">
    <name type="scientific">Xanthomonas chitinilytica</name>
    <dbReference type="NCBI Taxonomy" id="2989819"/>
    <lineage>
        <taxon>Bacteria</taxon>
        <taxon>Pseudomonadati</taxon>
        <taxon>Pseudomonadota</taxon>
        <taxon>Gammaproteobacteria</taxon>
        <taxon>Lysobacterales</taxon>
        <taxon>Lysobacteraceae</taxon>
        <taxon>Xanthomonas</taxon>
    </lineage>
</organism>
<dbReference type="RefSeq" id="WP_265126368.1">
    <property type="nucleotide sequence ID" value="NZ_JAPCHY010000002.1"/>
</dbReference>
<keyword evidence="2" id="KW-1185">Reference proteome</keyword>
<proteinExistence type="predicted"/>
<dbReference type="InterPro" id="IPR043746">
    <property type="entry name" value="DUF5691"/>
</dbReference>
<accession>A0ABT3JSE3</accession>
<dbReference type="Proteomes" id="UP001209922">
    <property type="component" value="Unassembled WGS sequence"/>
</dbReference>
<protein>
    <submittedName>
        <fullName evidence="1">DUF5691 domain-containing protein</fullName>
    </submittedName>
</protein>
<sequence>MAETTLSAQLARLQARWYAGGNRPLPATDIPADWSLPEADDARRLALLAMGGQCQQFLMLPAAPANLSPAAAFPALPLATLEAPERTLSRRLLPRLRAEQVAALMRMLAARRRMLHPFDVSARHFPADVDLPGCYDAWRAWYERQARAATPDATVPADDDWSLMTPGEQRRHLQALRAQDPAQGREAFAAHAAALPAPQRLALLEVLAERLQADDLPALEALHNDRSEKVRQRAAQLRARLGADAPAEAALLAELPQWFELGRSGLLRRRTEAGFAPLKNAAQRRQREELLAQATWEQIATALGVPSLELVEHWRWRKDDEAHGLLACVARSAPLPVVQAWLEKLLFAPATEAVWSLPPLYQRLDDAQRRALALRGLPAADTCLTTFDALLDLAGGPLPALEPGQLLASRPWRELHRQVVVLEAAALDGLADELLALACLVPGDCARACLALLDADGARAAEPALDPLRLNARTLPPSPSEEPHP</sequence>
<gene>
    <name evidence="1" type="ORF">OK345_02695</name>
</gene>
<dbReference type="Pfam" id="PF18944">
    <property type="entry name" value="DUF5691"/>
    <property type="match status" value="1"/>
</dbReference>
<name>A0ABT3JSE3_9XANT</name>